<dbReference type="Proteomes" id="UP000266484">
    <property type="component" value="Unassembled WGS sequence"/>
</dbReference>
<keyword evidence="4" id="KW-0012">Acyltransferase</keyword>
<feature type="transmembrane region" description="Helical" evidence="2">
    <location>
        <begin position="274"/>
        <end position="296"/>
    </location>
</feature>
<keyword evidence="4" id="KW-0808">Transferase</keyword>
<feature type="transmembrane region" description="Helical" evidence="2">
    <location>
        <begin position="16"/>
        <end position="37"/>
    </location>
</feature>
<feature type="transmembrane region" description="Helical" evidence="2">
    <location>
        <begin position="200"/>
        <end position="227"/>
    </location>
</feature>
<sequence length="414" mass="43943">MSAPTARPRPRADNRVLNVFRSAAALAVVLGHVRLLFFEDYATAAHDPVTAILYSLTSLGSEAVIVFFVMSGYWVGGSVIAGFRAHSFSWGRYASARLTRLWLVLVPALLLTLLLDLVGAHLLPAAGVYADPTPYESIPADPSYAPLTFLGNVAFMQGLHVPVLGTNSPLWSLAYEAWYYLLFPALLAAFWPGGSVRRRAMGAVLVLVAVVVSGPLVLGLFPAWVLGAVVAALAPRLRVLISSWPPRLLAVARGSSIPLIVLAAVAAHEVSLPFRLGALILAAVTALGISLFVTDVTWTGRAGRLLGAAGWTAHSSYSLYAIHMPIVVLLAAAVVPSHAARWTLSPGSVAGYLAVIAVCCLVAYVFARFTERKTDVVRARTTSLIGRMHRATAHPGGKAPDGEAGHARRLRARG</sequence>
<evidence type="ECO:0000256" key="1">
    <source>
        <dbReference type="SAM" id="MobiDB-lite"/>
    </source>
</evidence>
<evidence type="ECO:0000313" key="4">
    <source>
        <dbReference type="EMBL" id="RIJ52515.1"/>
    </source>
</evidence>
<dbReference type="InterPro" id="IPR002656">
    <property type="entry name" value="Acyl_transf_3_dom"/>
</dbReference>
<reference evidence="4 5" key="1">
    <citation type="submission" date="2018-08" db="EMBL/GenBank/DDBJ databases">
        <title>Genome Sequence of Clavibacter michiganensis Subspecies type strains, and the Atypical Peach-Colored Strains Isolated from Tomato.</title>
        <authorList>
            <person name="Osdaghi E."/>
            <person name="Portier P."/>
            <person name="Briand M."/>
            <person name="Jacques M.-A."/>
        </authorList>
    </citation>
    <scope>NUCLEOTIDE SEQUENCE [LARGE SCALE GENOMIC DNA]</scope>
    <source>
        <strain evidence="4 5">CFBP 8615</strain>
    </source>
</reference>
<gene>
    <name evidence="4" type="ORF">DZG00_04590</name>
</gene>
<dbReference type="PANTHER" id="PTHR23028">
    <property type="entry name" value="ACETYLTRANSFERASE"/>
    <property type="match status" value="1"/>
</dbReference>
<feature type="transmembrane region" description="Helical" evidence="2">
    <location>
        <begin position="349"/>
        <end position="367"/>
    </location>
</feature>
<proteinExistence type="predicted"/>
<feature type="transmembrane region" description="Helical" evidence="2">
    <location>
        <begin position="177"/>
        <end position="194"/>
    </location>
</feature>
<comment type="caution">
    <text evidence="4">The sequence shown here is derived from an EMBL/GenBank/DDBJ whole genome shotgun (WGS) entry which is preliminary data.</text>
</comment>
<dbReference type="AlphaFoldDB" id="A0A399TCH3"/>
<dbReference type="Pfam" id="PF01757">
    <property type="entry name" value="Acyl_transf_3"/>
    <property type="match status" value="1"/>
</dbReference>
<dbReference type="EMBL" id="QWGT01000040">
    <property type="protein sequence ID" value="RIJ52515.1"/>
    <property type="molecule type" value="Genomic_DNA"/>
</dbReference>
<dbReference type="PANTHER" id="PTHR23028:SF53">
    <property type="entry name" value="ACYL_TRANSF_3 DOMAIN-CONTAINING PROTEIN"/>
    <property type="match status" value="1"/>
</dbReference>
<evidence type="ECO:0000256" key="2">
    <source>
        <dbReference type="SAM" id="Phobius"/>
    </source>
</evidence>
<accession>A0A399TCH3</accession>
<evidence type="ECO:0000259" key="3">
    <source>
        <dbReference type="Pfam" id="PF01757"/>
    </source>
</evidence>
<feature type="region of interest" description="Disordered" evidence="1">
    <location>
        <begin position="390"/>
        <end position="414"/>
    </location>
</feature>
<dbReference type="GO" id="GO:0016747">
    <property type="term" value="F:acyltransferase activity, transferring groups other than amino-acyl groups"/>
    <property type="evidence" value="ECO:0007669"/>
    <property type="project" value="InterPro"/>
</dbReference>
<dbReference type="InterPro" id="IPR050879">
    <property type="entry name" value="Acyltransferase_3"/>
</dbReference>
<protein>
    <submittedName>
        <fullName evidence="4">Acyltransferase</fullName>
    </submittedName>
</protein>
<keyword evidence="2" id="KW-1133">Transmembrane helix</keyword>
<organism evidence="4 5">
    <name type="scientific">Clavibacter lycopersici</name>
    <dbReference type="NCBI Taxonomy" id="2301718"/>
    <lineage>
        <taxon>Bacteria</taxon>
        <taxon>Bacillati</taxon>
        <taxon>Actinomycetota</taxon>
        <taxon>Actinomycetes</taxon>
        <taxon>Micrococcales</taxon>
        <taxon>Microbacteriaceae</taxon>
        <taxon>Clavibacter</taxon>
    </lineage>
</organism>
<feature type="transmembrane region" description="Helical" evidence="2">
    <location>
        <begin position="317"/>
        <end position="337"/>
    </location>
</feature>
<feature type="domain" description="Acyltransferase 3" evidence="3">
    <location>
        <begin position="17"/>
        <end position="363"/>
    </location>
</feature>
<dbReference type="RefSeq" id="WP_119381366.1">
    <property type="nucleotide sequence ID" value="NZ_QWGT01000040.1"/>
</dbReference>
<feature type="transmembrane region" description="Helical" evidence="2">
    <location>
        <begin position="101"/>
        <end position="123"/>
    </location>
</feature>
<name>A0A399TCH3_9MICO</name>
<evidence type="ECO:0000313" key="5">
    <source>
        <dbReference type="Proteomes" id="UP000266484"/>
    </source>
</evidence>
<keyword evidence="2" id="KW-0472">Membrane</keyword>
<keyword evidence="5" id="KW-1185">Reference proteome</keyword>
<keyword evidence="2" id="KW-0812">Transmembrane</keyword>
<dbReference type="GO" id="GO:0000271">
    <property type="term" value="P:polysaccharide biosynthetic process"/>
    <property type="evidence" value="ECO:0007669"/>
    <property type="project" value="TreeGrafter"/>
</dbReference>
<dbReference type="OrthoDB" id="3404679at2"/>
<dbReference type="GO" id="GO:0016020">
    <property type="term" value="C:membrane"/>
    <property type="evidence" value="ECO:0007669"/>
    <property type="project" value="TreeGrafter"/>
</dbReference>
<feature type="transmembrane region" description="Helical" evidence="2">
    <location>
        <begin position="63"/>
        <end position="81"/>
    </location>
</feature>